<protein>
    <submittedName>
        <fullName evidence="4">Protogenin</fullName>
    </submittedName>
</protein>
<accession>A0ABM1ADV0</accession>
<evidence type="ECO:0000313" key="4">
    <source>
        <dbReference type="RefSeq" id="XP_012945800.1"/>
    </source>
</evidence>
<evidence type="ECO:0000256" key="1">
    <source>
        <dbReference type="ARBA" id="ARBA00023319"/>
    </source>
</evidence>
<dbReference type="CDD" id="cd00096">
    <property type="entry name" value="Ig"/>
    <property type="match status" value="1"/>
</dbReference>
<dbReference type="InterPro" id="IPR013783">
    <property type="entry name" value="Ig-like_fold"/>
</dbReference>
<feature type="domain" description="Ig-like" evidence="2">
    <location>
        <begin position="147"/>
        <end position="214"/>
    </location>
</feature>
<dbReference type="InterPro" id="IPR013098">
    <property type="entry name" value="Ig_I-set"/>
</dbReference>
<dbReference type="SUPFAM" id="SSF48726">
    <property type="entry name" value="Immunoglobulin"/>
    <property type="match status" value="2"/>
</dbReference>
<gene>
    <name evidence="4" type="primary">LOC101862316</name>
</gene>
<evidence type="ECO:0000259" key="2">
    <source>
        <dbReference type="PROSITE" id="PS50835"/>
    </source>
</evidence>
<keyword evidence="3" id="KW-1185">Reference proteome</keyword>
<keyword evidence="1" id="KW-0393">Immunoglobulin domain</keyword>
<feature type="non-terminal residue" evidence="4">
    <location>
        <position position="214"/>
    </location>
</feature>
<dbReference type="InterPro" id="IPR007110">
    <property type="entry name" value="Ig-like_dom"/>
</dbReference>
<dbReference type="Gene3D" id="2.60.40.10">
    <property type="entry name" value="Immunoglobulins"/>
    <property type="match status" value="2"/>
</dbReference>
<dbReference type="RefSeq" id="XP_012945800.1">
    <property type="nucleotide sequence ID" value="XM_013090346.1"/>
</dbReference>
<organism evidence="3 4">
    <name type="scientific">Aplysia californica</name>
    <name type="common">California sea hare</name>
    <dbReference type="NCBI Taxonomy" id="6500"/>
    <lineage>
        <taxon>Eukaryota</taxon>
        <taxon>Metazoa</taxon>
        <taxon>Spiralia</taxon>
        <taxon>Lophotrochozoa</taxon>
        <taxon>Mollusca</taxon>
        <taxon>Gastropoda</taxon>
        <taxon>Heterobranchia</taxon>
        <taxon>Euthyneura</taxon>
        <taxon>Tectipleura</taxon>
        <taxon>Aplysiida</taxon>
        <taxon>Aplysioidea</taxon>
        <taxon>Aplysiidae</taxon>
        <taxon>Aplysia</taxon>
    </lineage>
</organism>
<dbReference type="PANTHER" id="PTHR10075">
    <property type="entry name" value="BASIGIN RELATED"/>
    <property type="match status" value="1"/>
</dbReference>
<dbReference type="Pfam" id="PF07679">
    <property type="entry name" value="I-set"/>
    <property type="match status" value="1"/>
</dbReference>
<dbReference type="GeneID" id="101862316"/>
<dbReference type="InterPro" id="IPR036179">
    <property type="entry name" value="Ig-like_dom_sf"/>
</dbReference>
<sequence>MASELLYLGILFTITFNCIYGQGFSRTKGNGVDKIKPGVALVPAAYKVYLQRRTPVLLNCSLNVTDPSLRPLSYTWFKDGEEVDVDRPKSKIQLFQNGSLYLGPGFRRRNRGRNSRKMDGLYVCKVKTTKGILIARRVHVVMSVMARNFSQEPASREAYQGGVARFTCDIKAEPPTSYEWFKDKKQLSSERFHTLSSGILQISDVQDSDTGFYL</sequence>
<evidence type="ECO:0000313" key="3">
    <source>
        <dbReference type="Proteomes" id="UP000694888"/>
    </source>
</evidence>
<dbReference type="PROSITE" id="PS50835">
    <property type="entry name" value="IG_LIKE"/>
    <property type="match status" value="2"/>
</dbReference>
<proteinExistence type="predicted"/>
<feature type="domain" description="Ig-like" evidence="2">
    <location>
        <begin position="37"/>
        <end position="139"/>
    </location>
</feature>
<reference evidence="4" key="1">
    <citation type="submission" date="2025-08" db="UniProtKB">
        <authorList>
            <consortium name="RefSeq"/>
        </authorList>
    </citation>
    <scope>IDENTIFICATION</scope>
</reference>
<dbReference type="PANTHER" id="PTHR10075:SF100">
    <property type="entry name" value="FASCICLIN-2"/>
    <property type="match status" value="1"/>
</dbReference>
<dbReference type="Proteomes" id="UP000694888">
    <property type="component" value="Unplaced"/>
</dbReference>
<name>A0ABM1ADV0_APLCA</name>